<dbReference type="Proteomes" id="UP001152799">
    <property type="component" value="Chromosome 6"/>
</dbReference>
<dbReference type="Gene3D" id="2.40.10.10">
    <property type="entry name" value="Trypsin-like serine proteases"/>
    <property type="match status" value="1"/>
</dbReference>
<keyword evidence="5" id="KW-1015">Disulfide bond</keyword>
<dbReference type="AlphaFoldDB" id="A0A9N9QH24"/>
<dbReference type="PRINTS" id="PR00722">
    <property type="entry name" value="CHYMOTRYPSIN"/>
</dbReference>
<dbReference type="SUPFAM" id="SSF50494">
    <property type="entry name" value="Trypsin-like serine proteases"/>
    <property type="match status" value="1"/>
</dbReference>
<proteinExistence type="inferred from homology"/>
<dbReference type="GO" id="GO:0004252">
    <property type="term" value="F:serine-type endopeptidase activity"/>
    <property type="evidence" value="ECO:0007669"/>
    <property type="project" value="InterPro"/>
</dbReference>
<keyword evidence="7" id="KW-0732">Signal</keyword>
<dbReference type="PROSITE" id="PS00134">
    <property type="entry name" value="TRYPSIN_HIS"/>
    <property type="match status" value="1"/>
</dbReference>
<protein>
    <recommendedName>
        <fullName evidence="8">Peptidase S1 domain-containing protein</fullName>
    </recommendedName>
</protein>
<gene>
    <name evidence="9" type="ORF">CEUTPL_LOCUS10572</name>
</gene>
<keyword evidence="3 6" id="KW-0378">Hydrolase</keyword>
<feature type="signal peptide" evidence="7">
    <location>
        <begin position="1"/>
        <end position="19"/>
    </location>
</feature>
<evidence type="ECO:0000259" key="8">
    <source>
        <dbReference type="PROSITE" id="PS50240"/>
    </source>
</evidence>
<evidence type="ECO:0000256" key="7">
    <source>
        <dbReference type="SAM" id="SignalP"/>
    </source>
</evidence>
<evidence type="ECO:0000256" key="6">
    <source>
        <dbReference type="RuleBase" id="RU363034"/>
    </source>
</evidence>
<feature type="domain" description="Peptidase S1" evidence="8">
    <location>
        <begin position="60"/>
        <end position="287"/>
    </location>
</feature>
<dbReference type="PROSITE" id="PS50240">
    <property type="entry name" value="TRYPSIN_DOM"/>
    <property type="match status" value="1"/>
</dbReference>
<dbReference type="InterPro" id="IPR009003">
    <property type="entry name" value="Peptidase_S1_PA"/>
</dbReference>
<evidence type="ECO:0000256" key="5">
    <source>
        <dbReference type="ARBA" id="ARBA00023157"/>
    </source>
</evidence>
<accession>A0A9N9QH24</accession>
<organism evidence="9 10">
    <name type="scientific">Ceutorhynchus assimilis</name>
    <name type="common">cabbage seed weevil</name>
    <dbReference type="NCBI Taxonomy" id="467358"/>
    <lineage>
        <taxon>Eukaryota</taxon>
        <taxon>Metazoa</taxon>
        <taxon>Ecdysozoa</taxon>
        <taxon>Arthropoda</taxon>
        <taxon>Hexapoda</taxon>
        <taxon>Insecta</taxon>
        <taxon>Pterygota</taxon>
        <taxon>Neoptera</taxon>
        <taxon>Endopterygota</taxon>
        <taxon>Coleoptera</taxon>
        <taxon>Polyphaga</taxon>
        <taxon>Cucujiformia</taxon>
        <taxon>Curculionidae</taxon>
        <taxon>Ceutorhynchinae</taxon>
        <taxon>Ceutorhynchus</taxon>
    </lineage>
</organism>
<sequence>MFIWHILIFLFVGFCVVSGQEIDLEDLATTLAQTEIPIRLSSSQLTFNKDRTPSAISKRIIGGTEATAHEYPFQAALYVYVGGTIYFCGGSLINEEWILTAAHCVENSSHIIVFLGSHDLDQPKENSRKIFNSTIYIIHEGWDEDLIQNDIALVKLPQNVTLDKYINTVSIAAGNDNFSGDTSRCLGWGRTIYGSLSNVLLYVDAPVITNALCSSYREYTGIIADQHICASGVGTVGSCNGDSGGPLLINGTQVGIVSFGYTDCAAGYPSVYTRLTEFSDWLTDKVENFDITLYNNSFQIQSSLKIFIGIISNVLLVNYLL</sequence>
<dbReference type="PANTHER" id="PTHR24276:SF91">
    <property type="entry name" value="AT26814P-RELATED"/>
    <property type="match status" value="1"/>
</dbReference>
<evidence type="ECO:0000313" key="10">
    <source>
        <dbReference type="Proteomes" id="UP001152799"/>
    </source>
</evidence>
<comment type="similarity">
    <text evidence="1">Belongs to the peptidase S1 family.</text>
</comment>
<keyword evidence="10" id="KW-1185">Reference proteome</keyword>
<dbReference type="Pfam" id="PF00089">
    <property type="entry name" value="Trypsin"/>
    <property type="match status" value="1"/>
</dbReference>
<dbReference type="PANTHER" id="PTHR24276">
    <property type="entry name" value="POLYSERASE-RELATED"/>
    <property type="match status" value="1"/>
</dbReference>
<evidence type="ECO:0000256" key="1">
    <source>
        <dbReference type="ARBA" id="ARBA00007664"/>
    </source>
</evidence>
<dbReference type="InterPro" id="IPR001314">
    <property type="entry name" value="Peptidase_S1A"/>
</dbReference>
<dbReference type="InterPro" id="IPR033116">
    <property type="entry name" value="TRYPSIN_SER"/>
</dbReference>
<dbReference type="OrthoDB" id="5565075at2759"/>
<dbReference type="InterPro" id="IPR018114">
    <property type="entry name" value="TRYPSIN_HIS"/>
</dbReference>
<keyword evidence="4 6" id="KW-0720">Serine protease</keyword>
<dbReference type="InterPro" id="IPR001254">
    <property type="entry name" value="Trypsin_dom"/>
</dbReference>
<dbReference type="InterPro" id="IPR050430">
    <property type="entry name" value="Peptidase_S1"/>
</dbReference>
<evidence type="ECO:0000256" key="2">
    <source>
        <dbReference type="ARBA" id="ARBA00022670"/>
    </source>
</evidence>
<evidence type="ECO:0000313" key="9">
    <source>
        <dbReference type="EMBL" id="CAG9770113.1"/>
    </source>
</evidence>
<feature type="chain" id="PRO_5040396177" description="Peptidase S1 domain-containing protein" evidence="7">
    <location>
        <begin position="20"/>
        <end position="321"/>
    </location>
</feature>
<dbReference type="GO" id="GO:0006508">
    <property type="term" value="P:proteolysis"/>
    <property type="evidence" value="ECO:0007669"/>
    <property type="project" value="UniProtKB-KW"/>
</dbReference>
<dbReference type="SMART" id="SM00020">
    <property type="entry name" value="Tryp_SPc"/>
    <property type="match status" value="1"/>
</dbReference>
<keyword evidence="2 6" id="KW-0645">Protease</keyword>
<reference evidence="9" key="1">
    <citation type="submission" date="2022-01" db="EMBL/GenBank/DDBJ databases">
        <authorList>
            <person name="King R."/>
        </authorList>
    </citation>
    <scope>NUCLEOTIDE SEQUENCE</scope>
</reference>
<dbReference type="EMBL" id="OU892282">
    <property type="protein sequence ID" value="CAG9770113.1"/>
    <property type="molecule type" value="Genomic_DNA"/>
</dbReference>
<evidence type="ECO:0000256" key="4">
    <source>
        <dbReference type="ARBA" id="ARBA00022825"/>
    </source>
</evidence>
<dbReference type="CDD" id="cd00190">
    <property type="entry name" value="Tryp_SPc"/>
    <property type="match status" value="1"/>
</dbReference>
<name>A0A9N9QH24_9CUCU</name>
<evidence type="ECO:0000256" key="3">
    <source>
        <dbReference type="ARBA" id="ARBA00022801"/>
    </source>
</evidence>
<dbReference type="FunFam" id="2.40.10.10:FF:000034">
    <property type="entry name" value="Eupolytin"/>
    <property type="match status" value="1"/>
</dbReference>
<dbReference type="PROSITE" id="PS00135">
    <property type="entry name" value="TRYPSIN_SER"/>
    <property type="match status" value="1"/>
</dbReference>
<dbReference type="InterPro" id="IPR043504">
    <property type="entry name" value="Peptidase_S1_PA_chymotrypsin"/>
</dbReference>